<name>S5PZS1_MAMLE</name>
<dbReference type="SUPFAM" id="SSF53098">
    <property type="entry name" value="Ribonuclease H-like"/>
    <property type="match status" value="1"/>
</dbReference>
<dbReference type="Gene3D" id="3.30.420.10">
    <property type="entry name" value="Ribonuclease H-like superfamily/Ribonuclease H"/>
    <property type="match status" value="1"/>
</dbReference>
<accession>S5PZS1</accession>
<dbReference type="GO" id="GO:0015074">
    <property type="term" value="P:DNA integration"/>
    <property type="evidence" value="ECO:0007669"/>
    <property type="project" value="InterPro"/>
</dbReference>
<dbReference type="AlphaFoldDB" id="S5PZS1"/>
<dbReference type="PROSITE" id="PS50994">
    <property type="entry name" value="INTEGRASE"/>
    <property type="match status" value="1"/>
</dbReference>
<comment type="similarity">
    <text evidence="1">Belongs to the transposase IS21/IS408/IS1162 family.</text>
</comment>
<dbReference type="GO" id="GO:0003676">
    <property type="term" value="F:nucleic acid binding"/>
    <property type="evidence" value="ECO:0007669"/>
    <property type="project" value="InterPro"/>
</dbReference>
<evidence type="ECO:0000313" key="3">
    <source>
        <dbReference type="EMBL" id="AGR88925.1"/>
    </source>
</evidence>
<proteinExistence type="inferred from homology"/>
<dbReference type="InterPro" id="IPR054353">
    <property type="entry name" value="IstA-like_C"/>
</dbReference>
<gene>
    <name evidence="3" type="primary">istA</name>
</gene>
<feature type="domain" description="Integrase catalytic" evidence="2">
    <location>
        <begin position="66"/>
        <end position="252"/>
    </location>
</feature>
<dbReference type="InterPro" id="IPR001584">
    <property type="entry name" value="Integrase_cat-core"/>
</dbReference>
<dbReference type="InterPro" id="IPR036397">
    <property type="entry name" value="RNaseH_sf"/>
</dbReference>
<evidence type="ECO:0000256" key="1">
    <source>
        <dbReference type="ARBA" id="ARBA00009277"/>
    </source>
</evidence>
<dbReference type="PANTHER" id="PTHR35004">
    <property type="entry name" value="TRANSPOSASE RV3428C-RELATED"/>
    <property type="match status" value="1"/>
</dbReference>
<geneLocation type="plasmid" evidence="3">
    <name>pJP1-like</name>
</geneLocation>
<protein>
    <submittedName>
        <fullName evidence="3">Cointegrase</fullName>
    </submittedName>
</protein>
<dbReference type="PANTHER" id="PTHR35004:SF7">
    <property type="entry name" value="INTEGRASE PROTEIN"/>
    <property type="match status" value="1"/>
</dbReference>
<reference evidence="3" key="1">
    <citation type="journal article" date="2013" name="Antimicrob. Agents Chemother.">
        <title>First Report of the Multiresistance Gene cfr in Streptococcus suis.</title>
        <authorList>
            <person name="Wang Y."/>
            <person name="Li D."/>
            <person name="Song L."/>
            <person name="Liu Y."/>
            <person name="He T."/>
            <person name="Liu H."/>
            <person name="Wu C."/>
            <person name="Schwarz S."/>
            <person name="Shen J."/>
        </authorList>
    </citation>
    <scope>NUCLEOTIDE SEQUENCE</scope>
    <source>
        <strain evidence="3">LQQ47</strain>
        <plasmid evidence="3">pJP1-like</plasmid>
    </source>
</reference>
<sequence>MTEEIVERLKGFIQDNEWKRKNNMSKQQMKKIDMYEKLQEEGYDIGYTTVRNFVNSEERRTKEVYIRQRYSAAWEVEFDWGEVKLVIDGKQKSYSLAVFTLAYSNYRFALLYESETMICIQDAHTKLIDHLGFVPSVFTYDNMRTVVKSFVGTDRKITDGMINLSNYYEFRIRLCEPRKGNQKGHVERSVEVVRRFAFPSLEDAQKRLAQTILSLNKRIHHEKKLAHIELKDQEKVAAAQEALPLPFDVSEVVECRVDKYSTVTIKQNRYSVPEGHVGAWIRAKVSADSVRLFIEGEFVAEHRRNWGVHQWEMDLYHYIKTFTKKKGALAQSECLSQAPNQIKKLFENHYIGKEKDFLELLLYVREKNQWDNVMAAVRQIETKGLGDITTEKLIFLSEQTDLVPAVPLHPDETVEQALQNIKAFSAMFNQVDEGVLEHG</sequence>
<keyword evidence="3" id="KW-0614">Plasmid</keyword>
<dbReference type="Pfam" id="PF22483">
    <property type="entry name" value="Mu-transpos_C_2"/>
    <property type="match status" value="1"/>
</dbReference>
<dbReference type="InterPro" id="IPR012337">
    <property type="entry name" value="RNaseH-like_sf"/>
</dbReference>
<dbReference type="EMBL" id="KF129408">
    <property type="protein sequence ID" value="AGR88925.1"/>
    <property type="molecule type" value="Genomic_DNA"/>
</dbReference>
<evidence type="ECO:0000259" key="2">
    <source>
        <dbReference type="PROSITE" id="PS50994"/>
    </source>
</evidence>
<organism evidence="3">
    <name type="scientific">Mammaliicoccus lentus</name>
    <name type="common">Staphylococcus lentus</name>
    <dbReference type="NCBI Taxonomy" id="42858"/>
    <lineage>
        <taxon>Bacteria</taxon>
        <taxon>Bacillati</taxon>
        <taxon>Bacillota</taxon>
        <taxon>Bacilli</taxon>
        <taxon>Bacillales</taxon>
        <taxon>Staphylococcaceae</taxon>
        <taxon>Mammaliicoccus</taxon>
    </lineage>
</organism>